<feature type="domain" description="Cytosolic endo-beta-N-acetylglucosaminidase TIM barrel" evidence="9">
    <location>
        <begin position="124"/>
        <end position="255"/>
    </location>
</feature>
<gene>
    <name evidence="11" type="ORF">TorRG33x02_209890</name>
</gene>
<dbReference type="EMBL" id="JXTC01000181">
    <property type="protein sequence ID" value="PON83285.1"/>
    <property type="molecule type" value="Genomic_DNA"/>
</dbReference>
<comment type="catalytic activity">
    <reaction evidence="7">
        <text>an N(4)-(oligosaccharide-(1-&gt;3)-[oligosaccharide-(1-&gt;6)]-beta-D-Man-(1-&gt;4)-beta-D-GlcNAc-(1-&gt;4)-alpha-D-GlcNAc)-L-asparaginyl-[protein] + H2O = an oligosaccharide-(1-&gt;3)-[oligosaccharide-(1-&gt;6)]-beta-D-Man-(1-&gt;4)-D-GlcNAc + N(4)-(N-acetyl-beta-D-glucosaminyl)-L-asparaginyl-[protein]</text>
        <dbReference type="Rhea" id="RHEA:73067"/>
        <dbReference type="Rhea" id="RHEA-COMP:12603"/>
        <dbReference type="Rhea" id="RHEA-COMP:18176"/>
        <dbReference type="ChEBI" id="CHEBI:15377"/>
        <dbReference type="ChEBI" id="CHEBI:132248"/>
        <dbReference type="ChEBI" id="CHEBI:192714"/>
        <dbReference type="ChEBI" id="CHEBI:192715"/>
        <dbReference type="EC" id="3.2.1.96"/>
    </reaction>
</comment>
<evidence type="ECO:0000256" key="1">
    <source>
        <dbReference type="ARBA" id="ARBA00004514"/>
    </source>
</evidence>
<keyword evidence="5 11" id="KW-0378">Hydrolase</keyword>
<evidence type="ECO:0000259" key="10">
    <source>
        <dbReference type="Pfam" id="PF25529"/>
    </source>
</evidence>
<dbReference type="InParanoid" id="A0A2P5ECM1"/>
<comment type="similarity">
    <text evidence="2">Belongs to the glycosyl hydrolase 85 family.</text>
</comment>
<sequence>MLPLRLRQAYLDHRFSSPLHKFLTLIRQKVHKLFLFLFSRMSKPITSSKPELDSSAPDPPQFDPTEPSAPVSYPIKTLEELDSRSYFDSFHYPFNKSSVPPQAGTTSSPDRPRLLVCHDMAGGYGDDKWVQGGTNGDAYAIWHWHLIDVFVYFSHNLVALPPVSWTNTAHHHGVKVLGTFIVEWDAGRAIADKLLATEESSKMYAERLTELAVALGFDGWLLNMEVSLNVSQIPILKTFVSHLTQTMHSAVPGSLTNFALDVLKKGDVSAAVFAPGWVYETKQPPDFQTAQNHIVFLSFLRFSPLLEYKDSSTTDAIKVLVNLNDASYRGGSNITFKGNLQGNANFTTRLFLGELPLGDSPLQFTYSVKSEANSLLGLYLDFSSREGERKFVLLAPTGVDHLSSKFSEVVTTRQVENLETSSGWVIQESSISMSGHTLTEISAVCYRPDPRFLKSDDHGALVHSSAEYYAVLGHLTVNTSKQKPNFPPSSSWVVEGQHIKWSQGSDSSKTVSVKIIWNLKDGNDSAFPKFNIYAEKEFLGVARVQAFYVADFAVPSGSSGVKLYIQACGVDGSSQKMDASPFLELEAPKVQ</sequence>
<dbReference type="PANTHER" id="PTHR13246">
    <property type="entry name" value="ENDO BETA N-ACETYLGLUCOSAMINIDASE"/>
    <property type="match status" value="1"/>
</dbReference>
<evidence type="ECO:0000313" key="11">
    <source>
        <dbReference type="EMBL" id="PON83285.1"/>
    </source>
</evidence>
<feature type="domain" description="Cytosolic endo-beta-N-acetylglucosaminidase C-terminal" evidence="10">
    <location>
        <begin position="485"/>
        <end position="586"/>
    </location>
</feature>
<feature type="region of interest" description="Disordered" evidence="8">
    <location>
        <begin position="47"/>
        <end position="70"/>
    </location>
</feature>
<dbReference type="Gene3D" id="3.20.20.80">
    <property type="entry name" value="Glycosidases"/>
    <property type="match status" value="1"/>
</dbReference>
<name>A0A2P5ECM1_TREOI</name>
<evidence type="ECO:0000259" key="9">
    <source>
        <dbReference type="Pfam" id="PF03644"/>
    </source>
</evidence>
<evidence type="ECO:0000256" key="5">
    <source>
        <dbReference type="ARBA" id="ARBA00022801"/>
    </source>
</evidence>
<dbReference type="Pfam" id="PF25529">
    <property type="entry name" value="Ig_ENGASE1_C"/>
    <property type="match status" value="1"/>
</dbReference>
<dbReference type="PANTHER" id="PTHR13246:SF1">
    <property type="entry name" value="CYTOSOLIC ENDO-BETA-N-ACETYLGLUCOSAMINIDASE"/>
    <property type="match status" value="1"/>
</dbReference>
<dbReference type="AlphaFoldDB" id="A0A2P5ECM1"/>
<dbReference type="Proteomes" id="UP000237000">
    <property type="component" value="Unassembled WGS sequence"/>
</dbReference>
<dbReference type="STRING" id="63057.A0A2P5ECM1"/>
<comment type="subcellular location">
    <subcellularLocation>
        <location evidence="1">Cytoplasm</location>
        <location evidence="1">Cytosol</location>
    </subcellularLocation>
</comment>
<evidence type="ECO:0000256" key="2">
    <source>
        <dbReference type="ARBA" id="ARBA00007849"/>
    </source>
</evidence>
<organism evidence="11 12">
    <name type="scientific">Trema orientale</name>
    <name type="common">Charcoal tree</name>
    <name type="synonym">Celtis orientalis</name>
    <dbReference type="NCBI Taxonomy" id="63057"/>
    <lineage>
        <taxon>Eukaryota</taxon>
        <taxon>Viridiplantae</taxon>
        <taxon>Streptophyta</taxon>
        <taxon>Embryophyta</taxon>
        <taxon>Tracheophyta</taxon>
        <taxon>Spermatophyta</taxon>
        <taxon>Magnoliopsida</taxon>
        <taxon>eudicotyledons</taxon>
        <taxon>Gunneridae</taxon>
        <taxon>Pentapetalae</taxon>
        <taxon>rosids</taxon>
        <taxon>fabids</taxon>
        <taxon>Rosales</taxon>
        <taxon>Cannabaceae</taxon>
        <taxon>Trema</taxon>
    </lineage>
</organism>
<dbReference type="GO" id="GO:0033925">
    <property type="term" value="F:mannosyl-glycoprotein endo-beta-N-acetylglucosaminidase activity"/>
    <property type="evidence" value="ECO:0007669"/>
    <property type="project" value="UniProtKB-EC"/>
</dbReference>
<dbReference type="InterPro" id="IPR005201">
    <property type="entry name" value="TIM_ENGase"/>
</dbReference>
<evidence type="ECO:0000313" key="12">
    <source>
        <dbReference type="Proteomes" id="UP000237000"/>
    </source>
</evidence>
<proteinExistence type="inferred from homology"/>
<dbReference type="GO" id="GO:0005829">
    <property type="term" value="C:cytosol"/>
    <property type="evidence" value="ECO:0007669"/>
    <property type="project" value="UniProtKB-SubCell"/>
</dbReference>
<accession>A0A2P5ECM1</accession>
<evidence type="ECO:0000256" key="3">
    <source>
        <dbReference type="ARBA" id="ARBA00012566"/>
    </source>
</evidence>
<protein>
    <recommendedName>
        <fullName evidence="3">mannosyl-glycoprotein endo-beta-N-acetylglucosaminidase</fullName>
        <ecNumber evidence="3">3.2.1.96</ecNumber>
    </recommendedName>
</protein>
<keyword evidence="12" id="KW-1185">Reference proteome</keyword>
<dbReference type="InterPro" id="IPR057882">
    <property type="entry name" value="ENGase_C"/>
</dbReference>
<evidence type="ECO:0000256" key="4">
    <source>
        <dbReference type="ARBA" id="ARBA00022490"/>
    </source>
</evidence>
<evidence type="ECO:0000256" key="6">
    <source>
        <dbReference type="ARBA" id="ARBA00023295"/>
    </source>
</evidence>
<dbReference type="Gene3D" id="2.60.120.260">
    <property type="entry name" value="Galactose-binding domain-like"/>
    <property type="match status" value="1"/>
</dbReference>
<comment type="caution">
    <text evidence="11">The sequence shown here is derived from an EMBL/GenBank/DDBJ whole genome shotgun (WGS) entry which is preliminary data.</text>
</comment>
<evidence type="ECO:0000256" key="7">
    <source>
        <dbReference type="ARBA" id="ARBA00034414"/>
    </source>
</evidence>
<reference evidence="12" key="1">
    <citation type="submission" date="2016-06" db="EMBL/GenBank/DDBJ databases">
        <title>Parallel loss of symbiosis genes in relatives of nitrogen-fixing non-legume Parasponia.</title>
        <authorList>
            <person name="Van Velzen R."/>
            <person name="Holmer R."/>
            <person name="Bu F."/>
            <person name="Rutten L."/>
            <person name="Van Zeijl A."/>
            <person name="Liu W."/>
            <person name="Santuari L."/>
            <person name="Cao Q."/>
            <person name="Sharma T."/>
            <person name="Shen D."/>
            <person name="Roswanjaya Y."/>
            <person name="Wardhani T."/>
            <person name="Kalhor M.S."/>
            <person name="Jansen J."/>
            <person name="Van den Hoogen J."/>
            <person name="Gungor B."/>
            <person name="Hartog M."/>
            <person name="Hontelez J."/>
            <person name="Verver J."/>
            <person name="Yang W.-C."/>
            <person name="Schijlen E."/>
            <person name="Repin R."/>
            <person name="Schilthuizen M."/>
            <person name="Schranz E."/>
            <person name="Heidstra R."/>
            <person name="Miyata K."/>
            <person name="Fedorova E."/>
            <person name="Kohlen W."/>
            <person name="Bisseling T."/>
            <person name="Smit S."/>
            <person name="Geurts R."/>
        </authorList>
    </citation>
    <scope>NUCLEOTIDE SEQUENCE [LARGE SCALE GENOMIC DNA]</scope>
    <source>
        <strain evidence="12">cv. RG33-2</strain>
    </source>
</reference>
<dbReference type="FunCoup" id="A0A2P5ECM1">
    <property type="interactions" value="1008"/>
</dbReference>
<dbReference type="EC" id="3.2.1.96" evidence="3"/>
<keyword evidence="6" id="KW-0326">Glycosidase</keyword>
<dbReference type="OrthoDB" id="284473at2759"/>
<keyword evidence="4" id="KW-0963">Cytoplasm</keyword>
<dbReference type="Pfam" id="PF03644">
    <property type="entry name" value="Glyco_hydro_85"/>
    <property type="match status" value="1"/>
</dbReference>
<dbReference type="InterPro" id="IPR032979">
    <property type="entry name" value="ENGase"/>
</dbReference>
<evidence type="ECO:0000256" key="8">
    <source>
        <dbReference type="SAM" id="MobiDB-lite"/>
    </source>
</evidence>